<reference evidence="1" key="1">
    <citation type="submission" date="2022-10" db="EMBL/GenBank/DDBJ databases">
        <title>Genome Sequence of Xylaria curta.</title>
        <authorList>
            <person name="Buettner E."/>
        </authorList>
    </citation>
    <scope>NUCLEOTIDE SEQUENCE</scope>
    <source>
        <strain evidence="1">Babe10</strain>
    </source>
</reference>
<evidence type="ECO:0000313" key="2">
    <source>
        <dbReference type="Proteomes" id="UP001143856"/>
    </source>
</evidence>
<accession>A0ACC1PAA0</accession>
<dbReference type="Proteomes" id="UP001143856">
    <property type="component" value="Unassembled WGS sequence"/>
</dbReference>
<gene>
    <name evidence="1" type="ORF">NUW58_g4086</name>
</gene>
<protein>
    <submittedName>
        <fullName evidence="1">Uncharacterized protein</fullName>
    </submittedName>
</protein>
<organism evidence="1 2">
    <name type="scientific">Xylaria curta</name>
    <dbReference type="NCBI Taxonomy" id="42375"/>
    <lineage>
        <taxon>Eukaryota</taxon>
        <taxon>Fungi</taxon>
        <taxon>Dikarya</taxon>
        <taxon>Ascomycota</taxon>
        <taxon>Pezizomycotina</taxon>
        <taxon>Sordariomycetes</taxon>
        <taxon>Xylariomycetidae</taxon>
        <taxon>Xylariales</taxon>
        <taxon>Xylariaceae</taxon>
        <taxon>Xylaria</taxon>
    </lineage>
</organism>
<keyword evidence="2" id="KW-1185">Reference proteome</keyword>
<proteinExistence type="predicted"/>
<sequence length="1125" mass="124825">MFRMFQGFLSLSSVPAGSGALTVCPTLQLSTAYLLLRPFFTPRHKDLIAKMTDHEMPIGMGAAKRSDHYLDSSNWNLNVSQTSVLHGAMPGYVHELSDALHPHLQFTAPWCPCRLARAARRAYSAENRRSGDLLERRDARNYLGEHASRDNPSDLFPALAAAAAACLVQLFLLADIIHKLNTTRAEKDCVLYTSVSRGFTAGNPAHRGDPSHSFRSRNKRAPSTFHNAAEASHLGFLDYSVIALVWLRLEIPNGSKPVPTQQSKLSFATKSTGKAKDKLESSSSNQTPQSSAVKADSDAEENTSPKKATKKRSRSSRSPESPVKPSPAKVKVEEPEQDLEEEEEEVAPATKRRRRNRKRVEDEEDEDEAMPDVKTAKSVKSSSPANKKASKKSSSATSSSKAKPAPKVEENDETKEESASESASEAEREEDEDEDENPEAAAKAREKVQAKLKTKAKDPYPDWKAGTPVPYAALCTTFSLIELTTKRLIITEHCALFLRQVLRLTPEDFLPTVLLMINKLAPDYAGIELGIGESLIMKSIGETTGRSLQVIKADQKEIGDLGLVAVKSRSTQPTMFKPKPLTVRGVHKGLMDVATVTGNGAQGRKVDLIKKLLSAADAHSTGRVDITKDKGGPSEAKYLVRFLEGKLRLGLAERTVLVAISQAVISHEMEQKGKVPSTTQMEEAEALLKTVYSELPSWDVIIPAMIKDGIMNLKNTCKLRPGVPLKPMLAKPTKAITEVLDRFENQTFTCEYKYDGERAQIHYVAKERSDDYIEALPDATKEAAKGVASIFSRNSEDLSKKYPDILAKLDTWIKEGTKSFVMDCETVAWDVADKKVLPFQQLMTRKKKDVKVEDVKVKVCVFAFDLLFLNGEAVVEKSLRERRELLHDAFKPVEGEFAFATHMNGQELEEIQVFLDESVKASCEGLMVKMLDGSESGYEPSKRSRNWLKIKKDYLSGVGDSLDLVVLGAYHGKGKRTSVYGAFLLACYNAASDTYETVCNIGTGFSEQVLEDLHKQLKEIVIDRPKPFYSHSSGGQHQPDVWFEPRYVWEVKTADLTLSPRYKAGCKEGVDPSGEKGISLRFPRFIKIRDDKKPDEATSSRQVAEMYRKQESVTKGPSVDDDFEY</sequence>
<dbReference type="EMBL" id="JAPDGR010000676">
    <property type="protein sequence ID" value="KAJ2988232.1"/>
    <property type="molecule type" value="Genomic_DNA"/>
</dbReference>
<comment type="caution">
    <text evidence="1">The sequence shown here is derived from an EMBL/GenBank/DDBJ whole genome shotgun (WGS) entry which is preliminary data.</text>
</comment>
<name>A0ACC1PAA0_9PEZI</name>
<evidence type="ECO:0000313" key="1">
    <source>
        <dbReference type="EMBL" id="KAJ2988232.1"/>
    </source>
</evidence>